<dbReference type="KEGG" id="psl:Psta_3403"/>
<feature type="region of interest" description="Disordered" evidence="1">
    <location>
        <begin position="1"/>
        <end position="72"/>
    </location>
</feature>
<protein>
    <submittedName>
        <fullName evidence="2">Uncharacterized protein</fullName>
    </submittedName>
</protein>
<feature type="compositionally biased region" description="Basic and acidic residues" evidence="1">
    <location>
        <begin position="54"/>
        <end position="63"/>
    </location>
</feature>
<reference evidence="2 3" key="1">
    <citation type="journal article" date="2009" name="Stand. Genomic Sci.">
        <title>Complete genome sequence of Pirellula staleyi type strain (ATCC 27377).</title>
        <authorList>
            <person name="Clum A."/>
            <person name="Tindall B.J."/>
            <person name="Sikorski J."/>
            <person name="Ivanova N."/>
            <person name="Mavrommatis K."/>
            <person name="Lucas S."/>
            <person name="Glavina del Rio T."/>
            <person name="Nolan M."/>
            <person name="Chen F."/>
            <person name="Tice H."/>
            <person name="Pitluck S."/>
            <person name="Cheng J.F."/>
            <person name="Chertkov O."/>
            <person name="Brettin T."/>
            <person name="Han C."/>
            <person name="Detter J.C."/>
            <person name="Kuske C."/>
            <person name="Bruce D."/>
            <person name="Goodwin L."/>
            <person name="Ovchinikova G."/>
            <person name="Pati A."/>
            <person name="Mikhailova N."/>
            <person name="Chen A."/>
            <person name="Palaniappan K."/>
            <person name="Land M."/>
            <person name="Hauser L."/>
            <person name="Chang Y.J."/>
            <person name="Jeffries C.D."/>
            <person name="Chain P."/>
            <person name="Rohde M."/>
            <person name="Goker M."/>
            <person name="Bristow J."/>
            <person name="Eisen J.A."/>
            <person name="Markowitz V."/>
            <person name="Hugenholtz P."/>
            <person name="Kyrpides N.C."/>
            <person name="Klenk H.P."/>
            <person name="Lapidus A."/>
        </authorList>
    </citation>
    <scope>NUCLEOTIDE SEQUENCE [LARGE SCALE GENOMIC DNA]</scope>
    <source>
        <strain evidence="3">ATCC 27377 / DSM 6068 / ICPB 4128</strain>
    </source>
</reference>
<evidence type="ECO:0000256" key="1">
    <source>
        <dbReference type="SAM" id="MobiDB-lite"/>
    </source>
</evidence>
<evidence type="ECO:0000313" key="2">
    <source>
        <dbReference type="EMBL" id="ADB18067.1"/>
    </source>
</evidence>
<dbReference type="Proteomes" id="UP000001887">
    <property type="component" value="Chromosome"/>
</dbReference>
<keyword evidence="3" id="KW-1185">Reference proteome</keyword>
<dbReference type="EMBL" id="CP001848">
    <property type="protein sequence ID" value="ADB18067.1"/>
    <property type="molecule type" value="Genomic_DNA"/>
</dbReference>
<proteinExistence type="predicted"/>
<gene>
    <name evidence="2" type="ordered locus">Psta_3403</name>
</gene>
<dbReference type="HOGENOM" id="CLU_660316_0_0_0"/>
<organism evidence="2 3">
    <name type="scientific">Pirellula staleyi (strain ATCC 27377 / DSM 6068 / ICPB 4128)</name>
    <name type="common">Pirella staleyi</name>
    <dbReference type="NCBI Taxonomy" id="530564"/>
    <lineage>
        <taxon>Bacteria</taxon>
        <taxon>Pseudomonadati</taxon>
        <taxon>Planctomycetota</taxon>
        <taxon>Planctomycetia</taxon>
        <taxon>Pirellulales</taxon>
        <taxon>Pirellulaceae</taxon>
        <taxon>Pirellula</taxon>
    </lineage>
</organism>
<feature type="region of interest" description="Disordered" evidence="1">
    <location>
        <begin position="387"/>
        <end position="416"/>
    </location>
</feature>
<sequence length="416" mass="47037">MSVSVSKRSLRSSRIGEASNGSEHGASCRRPNLPGLPVRQADNLKPYPTGISRKSPDTPEPKRPKNPPPAVDLEQFGRICEHFMGRDNRPTDDPRPGTLISSWAVLATQGNVGAGLLLSHLVYLNQRSPGLYGKHRLKPSFVAGLTDEDLNPNPDEFLRRPYFATYTRLFNTLGLSERRVVEAVYALQSRGLIDRFKIKGHRGPVLVLDRNVHFELAQLGKLDGAWKPHPDECEWRTWLNASEFIALPRLTQSLVLARWLRWLERKGIKKRPENTHGQIAQQAGLSERSVALAMKQLQKAGLLRADYINRKIPSRKLIRIPSPVHGATEREQLCRLTVEQLAKRYRLPLGTDLSVFWRDDEDHAANNHADKAGKIATLEHYEIATPMGPPVRPEVKHRRRRKISRQDARPAFSSVD</sequence>
<dbReference type="AlphaFoldDB" id="D2QXZ0"/>
<evidence type="ECO:0000313" key="3">
    <source>
        <dbReference type="Proteomes" id="UP000001887"/>
    </source>
</evidence>
<accession>D2QXZ0</accession>
<name>D2QXZ0_PIRSD</name>